<dbReference type="PANTHER" id="PTHR24216:SF65">
    <property type="entry name" value="PAXILLIN-LIKE PROTEIN 1"/>
    <property type="match status" value="1"/>
</dbReference>
<accession>A0ABY6KUK6</accession>
<evidence type="ECO:0000313" key="3">
    <source>
        <dbReference type="EMBL" id="UYV71255.1"/>
    </source>
</evidence>
<protein>
    <recommendedName>
        <fullName evidence="2">CCHC-type domain-containing protein</fullName>
    </recommendedName>
</protein>
<reference evidence="3 4" key="1">
    <citation type="submission" date="2022-01" db="EMBL/GenBank/DDBJ databases">
        <title>A chromosomal length assembly of Cordylochernes scorpioides.</title>
        <authorList>
            <person name="Zeh D."/>
            <person name="Zeh J."/>
        </authorList>
    </citation>
    <scope>NUCLEOTIDE SEQUENCE [LARGE SCALE GENOMIC DNA]</scope>
    <source>
        <strain evidence="3">IN4F17</strain>
        <tissue evidence="3">Whole Body</tissue>
    </source>
</reference>
<feature type="compositionally biased region" description="Pro residues" evidence="1">
    <location>
        <begin position="1129"/>
        <end position="1142"/>
    </location>
</feature>
<feature type="region of interest" description="Disordered" evidence="1">
    <location>
        <begin position="641"/>
        <end position="740"/>
    </location>
</feature>
<evidence type="ECO:0000313" key="4">
    <source>
        <dbReference type="Proteomes" id="UP001235939"/>
    </source>
</evidence>
<dbReference type="SMART" id="SM00343">
    <property type="entry name" value="ZnF_C2HC"/>
    <property type="match status" value="2"/>
</dbReference>
<feature type="compositionally biased region" description="Pro residues" evidence="1">
    <location>
        <begin position="922"/>
        <end position="935"/>
    </location>
</feature>
<proteinExistence type="predicted"/>
<feature type="region of interest" description="Disordered" evidence="1">
    <location>
        <begin position="849"/>
        <end position="885"/>
    </location>
</feature>
<feature type="compositionally biased region" description="Low complexity" evidence="1">
    <location>
        <begin position="690"/>
        <end position="699"/>
    </location>
</feature>
<feature type="region of interest" description="Disordered" evidence="1">
    <location>
        <begin position="915"/>
        <end position="1018"/>
    </location>
</feature>
<organism evidence="3 4">
    <name type="scientific">Cordylochernes scorpioides</name>
    <dbReference type="NCBI Taxonomy" id="51811"/>
    <lineage>
        <taxon>Eukaryota</taxon>
        <taxon>Metazoa</taxon>
        <taxon>Ecdysozoa</taxon>
        <taxon>Arthropoda</taxon>
        <taxon>Chelicerata</taxon>
        <taxon>Arachnida</taxon>
        <taxon>Pseudoscorpiones</taxon>
        <taxon>Cheliferoidea</taxon>
        <taxon>Chernetidae</taxon>
        <taxon>Cordylochernes</taxon>
    </lineage>
</organism>
<feature type="compositionally biased region" description="Pro residues" evidence="1">
    <location>
        <begin position="649"/>
        <end position="664"/>
    </location>
</feature>
<feature type="compositionally biased region" description="Pro residues" evidence="1">
    <location>
        <begin position="14"/>
        <end position="44"/>
    </location>
</feature>
<feature type="compositionally biased region" description="Pro residues" evidence="1">
    <location>
        <begin position="850"/>
        <end position="868"/>
    </location>
</feature>
<feature type="domain" description="CCHC-type" evidence="2">
    <location>
        <begin position="620"/>
        <end position="636"/>
    </location>
</feature>
<dbReference type="Proteomes" id="UP001235939">
    <property type="component" value="Chromosome 08"/>
</dbReference>
<feature type="compositionally biased region" description="Low complexity" evidence="1">
    <location>
        <begin position="408"/>
        <end position="435"/>
    </location>
</feature>
<feature type="region of interest" description="Disordered" evidence="1">
    <location>
        <begin position="395"/>
        <end position="455"/>
    </location>
</feature>
<feature type="compositionally biased region" description="Pro residues" evidence="1">
    <location>
        <begin position="1180"/>
        <end position="1196"/>
    </location>
</feature>
<feature type="region of interest" description="Disordered" evidence="1">
    <location>
        <begin position="1"/>
        <end position="69"/>
    </location>
</feature>
<dbReference type="EMBL" id="CP092870">
    <property type="protein sequence ID" value="UYV71255.1"/>
    <property type="molecule type" value="Genomic_DNA"/>
</dbReference>
<dbReference type="PANTHER" id="PTHR24216">
    <property type="entry name" value="PAXILLIN-RELATED"/>
    <property type="match status" value="1"/>
</dbReference>
<feature type="compositionally biased region" description="Pro residues" evidence="1">
    <location>
        <begin position="700"/>
        <end position="723"/>
    </location>
</feature>
<keyword evidence="4" id="KW-1185">Reference proteome</keyword>
<dbReference type="InterPro" id="IPR001878">
    <property type="entry name" value="Znf_CCHC"/>
</dbReference>
<feature type="region of interest" description="Disordered" evidence="1">
    <location>
        <begin position="295"/>
        <end position="327"/>
    </location>
</feature>
<gene>
    <name evidence="3" type="ORF">LAZ67_8002411</name>
</gene>
<sequence length="1322" mass="140002">MEVSDVPPASRAAPLPPAALRPSPPAPSALPVEDAPPAPPPVAPAPSLQAPGGPAQRTLGPVAPTPDVEMSIVEETSAFSTSSAKNATRVDLDAFIEKHPSVSFAGTDALGLGREEVLDLLSSRTKAQRKGSLLSPPQCDALAGLIGQILDLRPGAASNLYKVLGQVKAELRTTPAVPPTPPLPAPRPSGPTPPTSHGEELMPAVMTLPPPALEDNPDLTQWKMSQSLYHIFMKEPDLGPTSKSGIDQSDLADATLNPREREELIEQLLPRQRNILAQLVDALLAMIIMVGRSMSSSASPGSSGSAGQEPGRPSIPAPTGGRISSENGNQKILKENSENRVYANPPAGVKDVNLAAARDVTLNLPAGTSSNGAARVLGSWADCIEDLSPGAEDDFTVVKTKKRRRESSNSPTAAAPSSNSGGARNSRRLNSSARSVPRAQEIPTTRTHITEARARQASSSEEHCVYLEHGPELQPFHYLRALDRLLGGTAGIIQISKVNGHQLLGLANRGLAERLINNGLEVEGTLLRAFPFRKRAERITVSNLPFFVEDSAIINALRPFGRITSIAPKMMKAGPYTYTDGRREAFIVLHEGMTTERLATRLDITIKGEAWPAYLSTGIKCSRCHGQGHRRANCPLLAGLANNTRTAPPTTPAGVPPPTTPAPPQRSAAQPPAPTPSNPAMEVCSAPPVARAALHSSAPRPSPPAAPAFPMEETPPAPPPVTPAPSMQTPGSREPAAPTPDVEMSIVEETLASFTSSAKNATRVDLDAFIEGHTSVSFAKTDALGLGREEVLDLLSSRTKAQRKGPLLSPPQCDALVGLIGQILDLRPGAASNLYKVLGQVKAELRTTPAVPPTPTLPAPWPSKPTPPALHGEKTSPDIATPPPPLSTEFIDACYDQATCRGQGHRRANCPLLARRTTAPGPATPTSPTSVPPATAPRLPQQPSAQPPPPASPSPTMEVSDVPPTSRAALHQPAALRQSPPAPSALPAEDASLAPPPVTPAPSLRTPGSREPAAPTPDVEMSIVEETSASSTSAAKNATRVDLDEFIERHPTVSFARTNALGIGREEVLDLLSSRTKAQRKGPLLAPPQCDALAGLIGQILDLRPGAASNLYKVLGQVKAELRTTPAAVPTPPLPAPRPSEPAPLTSHGKQLSPALRTPPLPAPAEMEEDVPMTEEERCAPPPPAHRLAGPIPPVPHGDTTTPAMATPPPPLSSQMDRALMDKRWEALRDLMHELDREFELDLEHRFQSRVDVDDIIRAILYPGDREPLIKRLPTRDRYTLGGLMSTAIRRVRELDLFVLEGFSYANEIAGNMSVPTSMKRM</sequence>
<feature type="compositionally biased region" description="Low complexity" evidence="1">
    <location>
        <begin position="295"/>
        <end position="307"/>
    </location>
</feature>
<name>A0ABY6KUK6_9ARAC</name>
<feature type="non-terminal residue" evidence="3">
    <location>
        <position position="1"/>
    </location>
</feature>
<evidence type="ECO:0000259" key="2">
    <source>
        <dbReference type="SMART" id="SM00343"/>
    </source>
</evidence>
<evidence type="ECO:0000256" key="1">
    <source>
        <dbReference type="SAM" id="MobiDB-lite"/>
    </source>
</evidence>
<feature type="compositionally biased region" description="Pro residues" evidence="1">
    <location>
        <begin position="176"/>
        <end position="194"/>
    </location>
</feature>
<feature type="region of interest" description="Disordered" evidence="1">
    <location>
        <begin position="173"/>
        <end position="199"/>
    </location>
</feature>
<feature type="domain" description="CCHC-type" evidence="2">
    <location>
        <begin position="893"/>
        <end position="912"/>
    </location>
</feature>
<feature type="region of interest" description="Disordered" evidence="1">
    <location>
        <begin position="1126"/>
        <end position="1215"/>
    </location>
</feature>